<evidence type="ECO:0000313" key="8">
    <source>
        <dbReference type="Proteomes" id="UP000437068"/>
    </source>
</evidence>
<name>A0A6A4AT83_9STRA</name>
<dbReference type="EMBL" id="QXGF01008062">
    <property type="protein sequence ID" value="KAE8917087.1"/>
    <property type="molecule type" value="Genomic_DNA"/>
</dbReference>
<comment type="caution">
    <text evidence="5">The sequence shown here is derived from an EMBL/GenBank/DDBJ whole genome shotgun (WGS) entry which is preliminary data.</text>
</comment>
<accession>A0A6A4AT83</accession>
<dbReference type="EMBL" id="QXGE01008682">
    <property type="protein sequence ID" value="KAE9261617.1"/>
    <property type="molecule type" value="Genomic_DNA"/>
</dbReference>
<evidence type="ECO:0000313" key="6">
    <source>
        <dbReference type="Proteomes" id="UP000429523"/>
    </source>
</evidence>
<dbReference type="Proteomes" id="UP000433483">
    <property type="component" value="Unassembled WGS sequence"/>
</dbReference>
<evidence type="ECO:0000313" key="1">
    <source>
        <dbReference type="EMBL" id="KAE8917087.1"/>
    </source>
</evidence>
<sequence length="81" mass="9636">MAICNRTPGNELQQLIGEWVQPGEDISAEQILQYQKKMEDYELEALSWFRKDEWILELPTELPPQMLTMTTEGEQFWPTYK</sequence>
<evidence type="ECO:0000313" key="10">
    <source>
        <dbReference type="Proteomes" id="UP000441208"/>
    </source>
</evidence>
<gene>
    <name evidence="5" type="ORF">PF001_g32354</name>
    <name evidence="3" type="ORF">PF002_g32553</name>
    <name evidence="4" type="ORF">PF005_g29633</name>
    <name evidence="2" type="ORF">PF007_g32029</name>
    <name evidence="1" type="ORF">PF009_g32592</name>
</gene>
<dbReference type="Proteomes" id="UP000441208">
    <property type="component" value="Unassembled WGS sequence"/>
</dbReference>
<dbReference type="Proteomes" id="UP000437068">
    <property type="component" value="Unassembled WGS sequence"/>
</dbReference>
<evidence type="ECO:0000313" key="7">
    <source>
        <dbReference type="Proteomes" id="UP000433483"/>
    </source>
</evidence>
<dbReference type="Proteomes" id="UP000429523">
    <property type="component" value="Unassembled WGS sequence"/>
</dbReference>
<dbReference type="EMBL" id="QXGD01007525">
    <property type="protein sequence ID" value="KAE9160722.1"/>
    <property type="molecule type" value="Genomic_DNA"/>
</dbReference>
<protein>
    <submittedName>
        <fullName evidence="5">Uncharacterized protein</fullName>
    </submittedName>
</protein>
<dbReference type="EMBL" id="QXGB01004674">
    <property type="protein sequence ID" value="KAE9165377.1"/>
    <property type="molecule type" value="Genomic_DNA"/>
</dbReference>
<proteinExistence type="predicted"/>
<evidence type="ECO:0000313" key="5">
    <source>
        <dbReference type="EMBL" id="KAE9261617.1"/>
    </source>
</evidence>
<evidence type="ECO:0000313" key="3">
    <source>
        <dbReference type="EMBL" id="KAE9160722.1"/>
    </source>
</evidence>
<evidence type="ECO:0000313" key="2">
    <source>
        <dbReference type="EMBL" id="KAE9056341.1"/>
    </source>
</evidence>
<evidence type="ECO:0000313" key="9">
    <source>
        <dbReference type="Proteomes" id="UP000440367"/>
    </source>
</evidence>
<dbReference type="EMBL" id="QXFZ01007902">
    <property type="protein sequence ID" value="KAE9056341.1"/>
    <property type="molecule type" value="Genomic_DNA"/>
</dbReference>
<dbReference type="AlphaFoldDB" id="A0A6A4AT83"/>
<reference evidence="6 7" key="1">
    <citation type="submission" date="2018-08" db="EMBL/GenBank/DDBJ databases">
        <title>Genomic investigation of the strawberry pathogen Phytophthora fragariae indicates pathogenicity is determined by transcriptional variation in three key races.</title>
        <authorList>
            <person name="Adams T.M."/>
            <person name="Armitage A.D."/>
            <person name="Sobczyk M.K."/>
            <person name="Bates H.J."/>
            <person name="Dunwell J.M."/>
            <person name="Nellist C.F."/>
            <person name="Harrison R.J."/>
        </authorList>
    </citation>
    <scope>NUCLEOTIDE SEQUENCE [LARGE SCALE GENOMIC DNA]</scope>
    <source>
        <strain evidence="5 8">A4</strain>
        <strain evidence="3 9">BC-1</strain>
        <strain evidence="4 7">NOV-27</strain>
        <strain evidence="2 10">NOV-71</strain>
        <strain evidence="1 6">NOV-9</strain>
    </source>
</reference>
<keyword evidence="7" id="KW-1185">Reference proteome</keyword>
<dbReference type="Proteomes" id="UP000440367">
    <property type="component" value="Unassembled WGS sequence"/>
</dbReference>
<organism evidence="5 8">
    <name type="scientific">Phytophthora fragariae</name>
    <dbReference type="NCBI Taxonomy" id="53985"/>
    <lineage>
        <taxon>Eukaryota</taxon>
        <taxon>Sar</taxon>
        <taxon>Stramenopiles</taxon>
        <taxon>Oomycota</taxon>
        <taxon>Peronosporomycetes</taxon>
        <taxon>Peronosporales</taxon>
        <taxon>Peronosporaceae</taxon>
        <taxon>Phytophthora</taxon>
    </lineage>
</organism>
<evidence type="ECO:0000313" key="4">
    <source>
        <dbReference type="EMBL" id="KAE9165377.1"/>
    </source>
</evidence>